<keyword evidence="1" id="KW-0812">Transmembrane</keyword>
<evidence type="ECO:0000256" key="1">
    <source>
        <dbReference type="SAM" id="Phobius"/>
    </source>
</evidence>
<sequence>MCCVLRALCVSLSRQKHSVSLSLAPFRFGVSIVGLVVYVGGLRPYLGGIVVSLSLLDDSASLSLSSTAYLDEESLHLSLHPVALLDEIKSKDGRIKRHEGSSKKRTVVWTDQETMAISGERVHKASHEDTESWEWKNHGLKESWELL</sequence>
<comment type="caution">
    <text evidence="2">The sequence shown here is derived from an EMBL/GenBank/DDBJ whole genome shotgun (WGS) entry which is preliminary data.</text>
</comment>
<keyword evidence="1" id="KW-0472">Membrane</keyword>
<evidence type="ECO:0000313" key="3">
    <source>
        <dbReference type="Proteomes" id="UP000712281"/>
    </source>
</evidence>
<gene>
    <name evidence="2" type="ORF">F2Q68_00016953</name>
</gene>
<feature type="transmembrane region" description="Helical" evidence="1">
    <location>
        <begin position="28"/>
        <end position="56"/>
    </location>
</feature>
<organism evidence="2 3">
    <name type="scientific">Brassica cretica</name>
    <name type="common">Mustard</name>
    <dbReference type="NCBI Taxonomy" id="69181"/>
    <lineage>
        <taxon>Eukaryota</taxon>
        <taxon>Viridiplantae</taxon>
        <taxon>Streptophyta</taxon>
        <taxon>Embryophyta</taxon>
        <taxon>Tracheophyta</taxon>
        <taxon>Spermatophyta</taxon>
        <taxon>Magnoliopsida</taxon>
        <taxon>eudicotyledons</taxon>
        <taxon>Gunneridae</taxon>
        <taxon>Pentapetalae</taxon>
        <taxon>rosids</taxon>
        <taxon>malvids</taxon>
        <taxon>Brassicales</taxon>
        <taxon>Brassicaceae</taxon>
        <taxon>Brassiceae</taxon>
        <taxon>Brassica</taxon>
    </lineage>
</organism>
<dbReference type="EMBL" id="QGKW02001940">
    <property type="protein sequence ID" value="KAF2556362.1"/>
    <property type="molecule type" value="Genomic_DNA"/>
</dbReference>
<evidence type="ECO:0000313" key="2">
    <source>
        <dbReference type="EMBL" id="KAF2556362.1"/>
    </source>
</evidence>
<keyword evidence="1" id="KW-1133">Transmembrane helix</keyword>
<accession>A0A8S9HJ37</accession>
<name>A0A8S9HJ37_BRACR</name>
<protein>
    <submittedName>
        <fullName evidence="2">Uncharacterized protein</fullName>
    </submittedName>
</protein>
<dbReference type="AlphaFoldDB" id="A0A8S9HJ37"/>
<reference evidence="2" key="1">
    <citation type="submission" date="2019-12" db="EMBL/GenBank/DDBJ databases">
        <title>Genome sequencing and annotation of Brassica cretica.</title>
        <authorList>
            <person name="Studholme D.J."/>
            <person name="Sarris P.F."/>
        </authorList>
    </citation>
    <scope>NUCLEOTIDE SEQUENCE</scope>
    <source>
        <strain evidence="2">PFS-001/15</strain>
        <tissue evidence="2">Leaf</tissue>
    </source>
</reference>
<dbReference type="Proteomes" id="UP000712281">
    <property type="component" value="Unassembled WGS sequence"/>
</dbReference>
<proteinExistence type="predicted"/>